<name>A0A1I8BLX3_MELHA</name>
<evidence type="ECO:0000256" key="2">
    <source>
        <dbReference type="ARBA" id="ARBA00023163"/>
    </source>
</evidence>
<evidence type="ECO:0000256" key="3">
    <source>
        <dbReference type="ARBA" id="ARBA00023170"/>
    </source>
</evidence>
<reference evidence="6" key="1">
    <citation type="submission" date="2016-11" db="UniProtKB">
        <authorList>
            <consortium name="WormBaseParasite"/>
        </authorList>
    </citation>
    <scope>IDENTIFICATION</scope>
</reference>
<evidence type="ECO:0000259" key="4">
    <source>
        <dbReference type="Pfam" id="PF00104"/>
    </source>
</evidence>
<evidence type="ECO:0000256" key="1">
    <source>
        <dbReference type="ARBA" id="ARBA00023015"/>
    </source>
</evidence>
<keyword evidence="3" id="KW-0675">Receptor</keyword>
<dbReference type="SUPFAM" id="SSF48508">
    <property type="entry name" value="Nuclear receptor ligand-binding domain"/>
    <property type="match status" value="1"/>
</dbReference>
<accession>A0A1I8BLX3</accession>
<dbReference type="AlphaFoldDB" id="A0A1I8BLX3"/>
<keyword evidence="2" id="KW-0804">Transcription</keyword>
<protein>
    <recommendedName>
        <fullName evidence="4">NR LBD domain-containing protein</fullName>
    </recommendedName>
</protein>
<evidence type="ECO:0000313" key="6">
    <source>
        <dbReference type="WBParaSite" id="MhA1_Contig315.frz3.gene15"/>
    </source>
</evidence>
<dbReference type="WBParaSite" id="MhA1_Contig315.frz3.gene15">
    <property type="protein sequence ID" value="MhA1_Contig315.frz3.gene15"/>
    <property type="gene ID" value="MhA1_Contig315.frz3.gene15"/>
</dbReference>
<keyword evidence="1" id="KW-0805">Transcription regulation</keyword>
<dbReference type="InterPro" id="IPR035500">
    <property type="entry name" value="NHR-like_dom_sf"/>
</dbReference>
<dbReference type="Proteomes" id="UP000095281">
    <property type="component" value="Unplaced"/>
</dbReference>
<evidence type="ECO:0000313" key="5">
    <source>
        <dbReference type="Proteomes" id="UP000095281"/>
    </source>
</evidence>
<organism evidence="5 6">
    <name type="scientific">Meloidogyne hapla</name>
    <name type="common">Root-knot nematode worm</name>
    <dbReference type="NCBI Taxonomy" id="6305"/>
    <lineage>
        <taxon>Eukaryota</taxon>
        <taxon>Metazoa</taxon>
        <taxon>Ecdysozoa</taxon>
        <taxon>Nematoda</taxon>
        <taxon>Chromadorea</taxon>
        <taxon>Rhabditida</taxon>
        <taxon>Tylenchina</taxon>
        <taxon>Tylenchomorpha</taxon>
        <taxon>Tylenchoidea</taxon>
        <taxon>Meloidogynidae</taxon>
        <taxon>Meloidogyninae</taxon>
        <taxon>Meloidogyne</taxon>
    </lineage>
</organism>
<dbReference type="Pfam" id="PF00104">
    <property type="entry name" value="Hormone_recep"/>
    <property type="match status" value="1"/>
</dbReference>
<feature type="domain" description="NR LBD" evidence="4">
    <location>
        <begin position="42"/>
        <end position="112"/>
    </location>
</feature>
<keyword evidence="5" id="KW-1185">Reference proteome</keyword>
<proteinExistence type="predicted"/>
<dbReference type="InterPro" id="IPR000536">
    <property type="entry name" value="Nucl_hrmn_rcpt_lig-bd"/>
</dbReference>
<sequence length="126" mass="14470">MILKPNILPISSEEVQSWHSREEKGINLFIKRCDKFYLVDRLVCVGIAKSMPVFGKLSLSDQIALLQYISVTFSSFVSGYLAWEMGAETWTRKDCVMAAFSTLENRKENNERQDLFCTFTTQPSPF</sequence>